<accession>A0AAW0Z272</accession>
<reference evidence="2 3" key="1">
    <citation type="journal article" date="2024" name="bioRxiv">
        <title>Comparative genomics of Cryptococcus and Kwoniella reveals pathogenesis evolution and contrasting karyotype dynamics via intercentromeric recombination or chromosome fusion.</title>
        <authorList>
            <person name="Coelho M.A."/>
            <person name="David-Palma M."/>
            <person name="Shea T."/>
            <person name="Bowers K."/>
            <person name="McGinley-Smith S."/>
            <person name="Mohammad A.W."/>
            <person name="Gnirke A."/>
            <person name="Yurkov A.M."/>
            <person name="Nowrousian M."/>
            <person name="Sun S."/>
            <person name="Cuomo C.A."/>
            <person name="Heitman J."/>
        </authorList>
    </citation>
    <scope>NUCLEOTIDE SEQUENCE [LARGE SCALE GENOMIC DNA]</scope>
    <source>
        <strain evidence="2 3">CBS 13917</strain>
    </source>
</reference>
<organism evidence="2 3">
    <name type="scientific">Kwoniella newhampshirensis</name>
    <dbReference type="NCBI Taxonomy" id="1651941"/>
    <lineage>
        <taxon>Eukaryota</taxon>
        <taxon>Fungi</taxon>
        <taxon>Dikarya</taxon>
        <taxon>Basidiomycota</taxon>
        <taxon>Agaricomycotina</taxon>
        <taxon>Tremellomycetes</taxon>
        <taxon>Tremellales</taxon>
        <taxon>Cryptococcaceae</taxon>
        <taxon>Kwoniella</taxon>
    </lineage>
</organism>
<proteinExistence type="predicted"/>
<keyword evidence="3" id="KW-1185">Reference proteome</keyword>
<dbReference type="AlphaFoldDB" id="A0AAW0Z272"/>
<comment type="caution">
    <text evidence="2">The sequence shown here is derived from an EMBL/GenBank/DDBJ whole genome shotgun (WGS) entry which is preliminary data.</text>
</comment>
<protein>
    <recommendedName>
        <fullName evidence="4">Oxidoreductase AflY</fullName>
    </recommendedName>
</protein>
<gene>
    <name evidence="2" type="ORF">IAR55_001437</name>
</gene>
<keyword evidence="1" id="KW-0560">Oxidoreductase</keyword>
<dbReference type="KEGG" id="kne:92178696"/>
<name>A0AAW0Z272_9TREE</name>
<dbReference type="InterPro" id="IPR025337">
    <property type="entry name" value="Questin_oxidase-like"/>
</dbReference>
<evidence type="ECO:0000313" key="3">
    <source>
        <dbReference type="Proteomes" id="UP001388673"/>
    </source>
</evidence>
<dbReference type="PANTHER" id="PTHR35870">
    <property type="entry name" value="PROTEIN, PUTATIVE (AFU_ORTHOLOGUE AFUA_5G03330)-RELATED"/>
    <property type="match status" value="1"/>
</dbReference>
<evidence type="ECO:0000313" key="2">
    <source>
        <dbReference type="EMBL" id="KAK8864191.1"/>
    </source>
</evidence>
<dbReference type="PANTHER" id="PTHR35870:SF1">
    <property type="entry name" value="PROTEIN, PUTATIVE (AFU_ORTHOLOGUE AFUA_5G03330)-RELATED"/>
    <property type="match status" value="1"/>
</dbReference>
<dbReference type="EMBL" id="JBCAWK010000003">
    <property type="protein sequence ID" value="KAK8864191.1"/>
    <property type="molecule type" value="Genomic_DNA"/>
</dbReference>
<dbReference type="RefSeq" id="XP_066804487.1">
    <property type="nucleotide sequence ID" value="XM_066944564.1"/>
</dbReference>
<dbReference type="GeneID" id="92178696"/>
<dbReference type="GO" id="GO:0016491">
    <property type="term" value="F:oxidoreductase activity"/>
    <property type="evidence" value="ECO:0007669"/>
    <property type="project" value="UniProtKB-KW"/>
</dbReference>
<dbReference type="Pfam" id="PF14027">
    <property type="entry name" value="Questin_oxidase"/>
    <property type="match status" value="1"/>
</dbReference>
<evidence type="ECO:0000256" key="1">
    <source>
        <dbReference type="ARBA" id="ARBA00023002"/>
    </source>
</evidence>
<dbReference type="Proteomes" id="UP001388673">
    <property type="component" value="Unassembled WGS sequence"/>
</dbReference>
<evidence type="ECO:0008006" key="4">
    <source>
        <dbReference type="Google" id="ProtNLM"/>
    </source>
</evidence>
<sequence length="546" mass="61183">MSSGNSPKIPPDYAKKFPDSTVGPSKLLNWKWPGVTWESTKTVREVLEENDRGYDIYESRRFAHNHFSHSVLTRYALGAPPQALRDTWIHDRDHLVSLDPRGADRKDVDASKVPAKIDRDNWGDRKYIGWKGNYSRYLVFFHEEIDRLGSLATVEKYVFSAEANWEPFKLAGGEECQPPHMLDRLMGGVLHPFIHVGFGLEFGDRVVLAEGLAEAAVHQDEIIGRLITPEYLKQLARPVDLSTAHLRRPARDVSSEDTLQASTPRGPRLGRSILEIYAILTTSSKTTPPKYDTDSMINDKLIAATEEGRAQALRGLVDEWSLSDDELADGKAGWERKYEEIAVFVTLLACGTGRQGHAPRVDFFLMHALTSSIFLPSYLPQMTIPQRRTLLRSYLLAVFHTALARGRPHLNPQLLMFYDDFPVTSSPAVGLRRLKDRQQALGNPQNNENRNAWLSLVESSLAYPDSHVPKSIRSLFYFASLYGATPPGNFIGSYLTGGQTHETIKGMSQVDGSLFIRAAGAIMAQIGEGEEADWDRSALGYDEAWK</sequence>